<dbReference type="VEuPathDB" id="FungiDB:MSYG_3012"/>
<dbReference type="InterPro" id="IPR029058">
    <property type="entry name" value="AB_hydrolase_fold"/>
</dbReference>
<proteinExistence type="predicted"/>
<keyword evidence="3" id="KW-0732">Signal</keyword>
<organism evidence="4 5">
    <name type="scientific">Malassezia sympodialis (strain ATCC 42132)</name>
    <name type="common">Atopic eczema-associated yeast</name>
    <dbReference type="NCBI Taxonomy" id="1230383"/>
    <lineage>
        <taxon>Eukaryota</taxon>
        <taxon>Fungi</taxon>
        <taxon>Dikarya</taxon>
        <taxon>Basidiomycota</taxon>
        <taxon>Ustilaginomycotina</taxon>
        <taxon>Malasseziomycetes</taxon>
        <taxon>Malasseziales</taxon>
        <taxon>Malasseziaceae</taxon>
        <taxon>Malassezia</taxon>
    </lineage>
</organism>
<dbReference type="OMA" id="RAVMIMP"/>
<sequence>MRWFQLLGVGVVYVSIYLHGVLAQASMDEQQHIAELGRQDPVRAAKEVLNNFDGILDPNEGLWYKNDIVDGTGNGVQVPWARGAWFHLNPIAVGTYASGYAWIPPVFHNFVLNRTTVIAKQNGFEAILPYYIMKNFDPNKIERVVIALAGMWRDAWVYINLMGNAYRVAQNYDELNVKDDTVLLMAPVFFNQMDRNRGSVKNNEISFHDAGWSAGGSVREPREFKHISSFDVLDSMIDMVMDKSKFPNLKNVVIAGHSMGGQMALHYVMTKKSMSYDDKISYWVGDPGAYTYLSSSRPFSTKNCDNYNDWPYSITNVASLPNYAQNHAGPNGSHLEDLFRSRKVHFAVAENDNGAGVKSCAAQTQGPNRIARASEWIVAQGNSSRGWPSRHTLDYMPGISHQDYPAMAYYYSLKHIFAEN</sequence>
<gene>
    <name evidence="4" type="ORF">MSYG_3012</name>
</gene>
<dbReference type="STRING" id="1230383.A0A1M8A845"/>
<evidence type="ECO:0000256" key="2">
    <source>
        <dbReference type="ARBA" id="ARBA00048461"/>
    </source>
</evidence>
<feature type="signal peptide" evidence="3">
    <location>
        <begin position="1"/>
        <end position="23"/>
    </location>
</feature>
<evidence type="ECO:0000313" key="5">
    <source>
        <dbReference type="Proteomes" id="UP000186303"/>
    </source>
</evidence>
<evidence type="ECO:0000313" key="4">
    <source>
        <dbReference type="EMBL" id="SHO78665.1"/>
    </source>
</evidence>
<feature type="chain" id="PRO_5013088189" evidence="3">
    <location>
        <begin position="24"/>
        <end position="420"/>
    </location>
</feature>
<comment type="catalytic activity">
    <reaction evidence="1">
        <text>a diacylglycerol + H2O = a monoacylglycerol + a fatty acid + H(+)</text>
        <dbReference type="Rhea" id="RHEA:32731"/>
        <dbReference type="ChEBI" id="CHEBI:15377"/>
        <dbReference type="ChEBI" id="CHEBI:15378"/>
        <dbReference type="ChEBI" id="CHEBI:17408"/>
        <dbReference type="ChEBI" id="CHEBI:18035"/>
        <dbReference type="ChEBI" id="CHEBI:28868"/>
    </reaction>
</comment>
<reference evidence="5" key="1">
    <citation type="journal article" date="2017" name="Nucleic Acids Res.">
        <title>Proteogenomics produces comprehensive and highly accurate protein-coding gene annotation in a complete genome assembly of Malassezia sympodialis.</title>
        <authorList>
            <person name="Zhu Y."/>
            <person name="Engstroem P.G."/>
            <person name="Tellgren-Roth C."/>
            <person name="Baudo C.D."/>
            <person name="Kennell J.C."/>
            <person name="Sun S."/>
            <person name="Billmyre R.B."/>
            <person name="Schroeder M.S."/>
            <person name="Andersson A."/>
            <person name="Holm T."/>
            <person name="Sigurgeirsson B."/>
            <person name="Wu G."/>
            <person name="Sankaranarayanan S.R."/>
            <person name="Siddharthan R."/>
            <person name="Sanyal K."/>
            <person name="Lundeberg J."/>
            <person name="Nystedt B."/>
            <person name="Boekhout T."/>
            <person name="Dawson T.L. Jr."/>
            <person name="Heitman J."/>
            <person name="Scheynius A."/>
            <person name="Lehtioe J."/>
        </authorList>
    </citation>
    <scope>NUCLEOTIDE SEQUENCE [LARGE SCALE GENOMIC DNA]</scope>
    <source>
        <strain evidence="5">ATCC 42132</strain>
    </source>
</reference>
<dbReference type="SUPFAM" id="SSF53474">
    <property type="entry name" value="alpha/beta-Hydrolases"/>
    <property type="match status" value="2"/>
</dbReference>
<protein>
    <submittedName>
        <fullName evidence="4">Uncharacterized protein</fullName>
    </submittedName>
</protein>
<dbReference type="Proteomes" id="UP000186303">
    <property type="component" value="Chromosome 4"/>
</dbReference>
<comment type="catalytic activity">
    <reaction evidence="2">
        <text>a monoacylglycerol + H2O = glycerol + a fatty acid + H(+)</text>
        <dbReference type="Rhea" id="RHEA:15245"/>
        <dbReference type="ChEBI" id="CHEBI:15377"/>
        <dbReference type="ChEBI" id="CHEBI:15378"/>
        <dbReference type="ChEBI" id="CHEBI:17408"/>
        <dbReference type="ChEBI" id="CHEBI:17754"/>
        <dbReference type="ChEBI" id="CHEBI:28868"/>
    </reaction>
</comment>
<dbReference type="AlphaFoldDB" id="A0A1M8A845"/>
<dbReference type="EMBL" id="LT671824">
    <property type="protein sequence ID" value="SHO78665.1"/>
    <property type="molecule type" value="Genomic_DNA"/>
</dbReference>
<dbReference type="OrthoDB" id="5985073at2759"/>
<evidence type="ECO:0000256" key="1">
    <source>
        <dbReference type="ARBA" id="ARBA00047591"/>
    </source>
</evidence>
<dbReference type="Gene3D" id="3.40.50.1820">
    <property type="entry name" value="alpha/beta hydrolase"/>
    <property type="match status" value="1"/>
</dbReference>
<keyword evidence="5" id="KW-1185">Reference proteome</keyword>
<dbReference type="PANTHER" id="PTHR35560">
    <property type="entry name" value="BLL0132 PROTEIN"/>
    <property type="match status" value="1"/>
</dbReference>
<name>A0A1M8A845_MALS4</name>
<evidence type="ECO:0000256" key="3">
    <source>
        <dbReference type="SAM" id="SignalP"/>
    </source>
</evidence>
<dbReference type="PANTHER" id="PTHR35560:SF3">
    <property type="entry name" value="PEPTIDASE S9 PROLYL OLIGOPEPTIDASE CATALYTIC DOMAIN-CONTAINING PROTEIN"/>
    <property type="match status" value="1"/>
</dbReference>
<accession>A0A1M8A845</accession>